<evidence type="ECO:0000256" key="1">
    <source>
        <dbReference type="ARBA" id="ARBA00004613"/>
    </source>
</evidence>
<reference evidence="6" key="4">
    <citation type="submission" date="2025-08" db="UniProtKB">
        <authorList>
            <consortium name="Ensembl"/>
        </authorList>
    </citation>
    <scope>IDENTIFICATION</scope>
</reference>
<accession>A0A4W3HTY3</accession>
<dbReference type="PANTHER" id="PTHR10105:SF4">
    <property type="entry name" value="SELENOPROTEIN P2"/>
    <property type="match status" value="1"/>
</dbReference>
<dbReference type="InterPro" id="IPR007671">
    <property type="entry name" value="Selenoprotein-P_N"/>
</dbReference>
<dbReference type="Proteomes" id="UP000314986">
    <property type="component" value="Unassembled WGS sequence"/>
</dbReference>
<keyword evidence="5" id="KW-0325">Glycoprotein</keyword>
<evidence type="ECO:0000256" key="4">
    <source>
        <dbReference type="ARBA" id="ARBA00022933"/>
    </source>
</evidence>
<comment type="subcellular location">
    <subcellularLocation>
        <location evidence="1">Secreted</location>
    </subcellularLocation>
</comment>
<reference evidence="7" key="1">
    <citation type="journal article" date="2006" name="Science">
        <title>Ancient noncoding elements conserved in the human genome.</title>
        <authorList>
            <person name="Venkatesh B."/>
            <person name="Kirkness E.F."/>
            <person name="Loh Y.H."/>
            <person name="Halpern A.L."/>
            <person name="Lee A.P."/>
            <person name="Johnson J."/>
            <person name="Dandona N."/>
            <person name="Viswanathan L.D."/>
            <person name="Tay A."/>
            <person name="Venter J.C."/>
            <person name="Strausberg R.L."/>
            <person name="Brenner S."/>
        </authorList>
    </citation>
    <scope>NUCLEOTIDE SEQUENCE [LARGE SCALE GENOMIC DNA]</scope>
</reference>
<dbReference type="GO" id="GO:0005576">
    <property type="term" value="C:extracellular region"/>
    <property type="evidence" value="ECO:0007669"/>
    <property type="project" value="UniProtKB-SubCell"/>
</dbReference>
<keyword evidence="3" id="KW-0732">Signal</keyword>
<name>A0A4W3HTY3_CALMI</name>
<proteinExistence type="predicted"/>
<reference evidence="6" key="5">
    <citation type="submission" date="2025-09" db="UniProtKB">
        <authorList>
            <consortium name="Ensembl"/>
        </authorList>
    </citation>
    <scope>IDENTIFICATION</scope>
</reference>
<evidence type="ECO:0000256" key="3">
    <source>
        <dbReference type="ARBA" id="ARBA00022729"/>
    </source>
</evidence>
<keyword evidence="4" id="KW-0712">Selenocysteine</keyword>
<dbReference type="Ensembl" id="ENSCMIT00000019139.1">
    <property type="protein sequence ID" value="ENSCMIP00000018785.1"/>
    <property type="gene ID" value="ENSCMIG00000008824.1"/>
</dbReference>
<reference evidence="7" key="3">
    <citation type="journal article" date="2014" name="Nature">
        <title>Elephant shark genome provides unique insights into gnathostome evolution.</title>
        <authorList>
            <consortium name="International Elephant Shark Genome Sequencing Consortium"/>
            <person name="Venkatesh B."/>
            <person name="Lee A.P."/>
            <person name="Ravi V."/>
            <person name="Maurya A.K."/>
            <person name="Lian M.M."/>
            <person name="Swann J.B."/>
            <person name="Ohta Y."/>
            <person name="Flajnik M.F."/>
            <person name="Sutoh Y."/>
            <person name="Kasahara M."/>
            <person name="Hoon S."/>
            <person name="Gangu V."/>
            <person name="Roy S.W."/>
            <person name="Irimia M."/>
            <person name="Korzh V."/>
            <person name="Kondrychyn I."/>
            <person name="Lim Z.W."/>
            <person name="Tay B.H."/>
            <person name="Tohari S."/>
            <person name="Kong K.W."/>
            <person name="Ho S."/>
            <person name="Lorente-Galdos B."/>
            <person name="Quilez J."/>
            <person name="Marques-Bonet T."/>
            <person name="Raney B.J."/>
            <person name="Ingham P.W."/>
            <person name="Tay A."/>
            <person name="Hillier L.W."/>
            <person name="Minx P."/>
            <person name="Boehm T."/>
            <person name="Wilson R.K."/>
            <person name="Brenner S."/>
            <person name="Warren W.C."/>
        </authorList>
    </citation>
    <scope>NUCLEOTIDE SEQUENCE [LARGE SCALE GENOMIC DNA]</scope>
</reference>
<evidence type="ECO:0000313" key="6">
    <source>
        <dbReference type="Ensembl" id="ENSCMIP00000018785.1"/>
    </source>
</evidence>
<evidence type="ECO:0000256" key="5">
    <source>
        <dbReference type="ARBA" id="ARBA00023180"/>
    </source>
</evidence>
<evidence type="ECO:0000313" key="7">
    <source>
        <dbReference type="Proteomes" id="UP000314986"/>
    </source>
</evidence>
<dbReference type="Pfam" id="PF04592">
    <property type="entry name" value="SelP_N"/>
    <property type="match status" value="1"/>
</dbReference>
<dbReference type="GO" id="GO:0001887">
    <property type="term" value="P:selenium compound metabolic process"/>
    <property type="evidence" value="ECO:0007669"/>
    <property type="project" value="TreeGrafter"/>
</dbReference>
<organism evidence="6 7">
    <name type="scientific">Callorhinchus milii</name>
    <name type="common">Ghost shark</name>
    <dbReference type="NCBI Taxonomy" id="7868"/>
    <lineage>
        <taxon>Eukaryota</taxon>
        <taxon>Metazoa</taxon>
        <taxon>Chordata</taxon>
        <taxon>Craniata</taxon>
        <taxon>Vertebrata</taxon>
        <taxon>Chondrichthyes</taxon>
        <taxon>Holocephali</taxon>
        <taxon>Chimaeriformes</taxon>
        <taxon>Callorhinchidae</taxon>
        <taxon>Callorhinchus</taxon>
    </lineage>
</organism>
<protein>
    <submittedName>
        <fullName evidence="6">Selenoprotein P2</fullName>
    </submittedName>
</protein>
<keyword evidence="2" id="KW-0964">Secreted</keyword>
<reference evidence="7" key="2">
    <citation type="journal article" date="2007" name="PLoS Biol.">
        <title>Survey sequencing and comparative analysis of the elephant shark (Callorhinchus milii) genome.</title>
        <authorList>
            <person name="Venkatesh B."/>
            <person name="Kirkness E.F."/>
            <person name="Loh Y.H."/>
            <person name="Halpern A.L."/>
            <person name="Lee A.P."/>
            <person name="Johnson J."/>
            <person name="Dandona N."/>
            <person name="Viswanathan L.D."/>
            <person name="Tay A."/>
            <person name="Venter J.C."/>
            <person name="Strausberg R.L."/>
            <person name="Brenner S."/>
        </authorList>
    </citation>
    <scope>NUCLEOTIDE SEQUENCE [LARGE SCALE GENOMIC DNA]</scope>
</reference>
<sequence>NAVFLIVFKKLCCRVVEAVVMELGVPLLTVLLGLVLIVSGEKQESRICQAAPLWEIANQNPMEQQLGSVVVVALLKASCQFCLTQAAKLGSLQDKLARQGLKDVHYMIVNEKAPESRAMLWELKRHVPNNVSVYQQSPIQPDVWHSLQGGKDDFLIYDRCGRLTFHVVLPYSSLQYPYIEAAIRATHKRDICGECTITKSSLEMDRNVTTTPSRHLSPNTSD</sequence>
<dbReference type="AlphaFoldDB" id="A0A4W3HTY3"/>
<evidence type="ECO:0000256" key="2">
    <source>
        <dbReference type="ARBA" id="ARBA00022525"/>
    </source>
</evidence>
<dbReference type="STRING" id="7868.ENSCMIP00000018785"/>
<dbReference type="InterPro" id="IPR037941">
    <property type="entry name" value="SeP"/>
</dbReference>
<dbReference type="GeneTree" id="ENSGT00510000049326"/>
<dbReference type="GO" id="GO:0008430">
    <property type="term" value="F:selenium binding"/>
    <property type="evidence" value="ECO:0007669"/>
    <property type="project" value="InterPro"/>
</dbReference>
<dbReference type="InParanoid" id="A0A4W3HTY3"/>
<keyword evidence="7" id="KW-1185">Reference proteome</keyword>
<dbReference type="PANTHER" id="PTHR10105">
    <property type="entry name" value="SELENOPROTEIN P"/>
    <property type="match status" value="1"/>
</dbReference>
<gene>
    <name evidence="6" type="primary">LOC103182740</name>
</gene>